<feature type="region of interest" description="Disordered" evidence="1">
    <location>
        <begin position="29"/>
        <end position="50"/>
    </location>
</feature>
<name>A0A246GJ77_9FLAO</name>
<dbReference type="NCBIfam" id="TIGR02675">
    <property type="entry name" value="tape_meas_nterm"/>
    <property type="match status" value="1"/>
</dbReference>
<accession>A0A246GJ77</accession>
<organism evidence="4 5">
    <name type="scientific">Flavobacterium davisii</name>
    <dbReference type="NCBI Taxonomy" id="2906077"/>
    <lineage>
        <taxon>Bacteria</taxon>
        <taxon>Pseudomonadati</taxon>
        <taxon>Bacteroidota</taxon>
        <taxon>Flavobacteriia</taxon>
        <taxon>Flavobacteriales</taxon>
        <taxon>Flavobacteriaceae</taxon>
        <taxon>Flavobacterium</taxon>
    </lineage>
</organism>
<keyword evidence="2" id="KW-1133">Transmembrane helix</keyword>
<evidence type="ECO:0000256" key="2">
    <source>
        <dbReference type="SAM" id="Phobius"/>
    </source>
</evidence>
<dbReference type="Proteomes" id="UP000197768">
    <property type="component" value="Unassembled WGS sequence"/>
</dbReference>
<protein>
    <recommendedName>
        <fullName evidence="3">Tape measure protein N-terminal domain-containing protein</fullName>
    </recommendedName>
</protein>
<feature type="region of interest" description="Disordered" evidence="1">
    <location>
        <begin position="507"/>
        <end position="537"/>
    </location>
</feature>
<evidence type="ECO:0000259" key="3">
    <source>
        <dbReference type="Pfam" id="PF20155"/>
    </source>
</evidence>
<dbReference type="EMBL" id="MTCZ01000047">
    <property type="protein sequence ID" value="OWP84230.1"/>
    <property type="molecule type" value="Genomic_DNA"/>
</dbReference>
<dbReference type="RefSeq" id="WP_088392197.1">
    <property type="nucleotide sequence ID" value="NZ_MTCZ01000047.1"/>
</dbReference>
<evidence type="ECO:0000313" key="5">
    <source>
        <dbReference type="Proteomes" id="UP000197768"/>
    </source>
</evidence>
<feature type="transmembrane region" description="Helical" evidence="2">
    <location>
        <begin position="267"/>
        <end position="286"/>
    </location>
</feature>
<gene>
    <name evidence="4" type="ORF">BWK59_06465</name>
</gene>
<proteinExistence type="predicted"/>
<feature type="compositionally biased region" description="Polar residues" evidence="1">
    <location>
        <begin position="29"/>
        <end position="42"/>
    </location>
</feature>
<feature type="transmembrane region" description="Helical" evidence="2">
    <location>
        <begin position="57"/>
        <end position="77"/>
    </location>
</feature>
<dbReference type="AlphaFoldDB" id="A0A246GJ77"/>
<feature type="domain" description="Tape measure protein N-terminal" evidence="3">
    <location>
        <begin position="79"/>
        <end position="263"/>
    </location>
</feature>
<feature type="transmembrane region" description="Helical" evidence="2">
    <location>
        <begin position="330"/>
        <end position="354"/>
    </location>
</feature>
<keyword evidence="2" id="KW-0472">Membrane</keyword>
<evidence type="ECO:0000313" key="4">
    <source>
        <dbReference type="EMBL" id="OWP84230.1"/>
    </source>
</evidence>
<sequence>MNAYEFIIKMRDMASSSIRSLAQSVGATSQNTDRLNDSLQNVGRSSQNTTSSMSSSFGSLIGFIGSAIVALGVIGGMKTLFNMGVEMEQTNIKFEVLLGSVSKATKLLGELNTYANDTPYTNEGIIKGAETMLGFGIAQKDIMGNMKMLGDVAMGNEQKLSQLSLVYSQVQATGRLMGQDLLQMINTGFNPLQIISENTGVSMGVLKQKMEDGAISSEMVAEAFRLATSEGGRYNNMSEKMAETAGGKWSTLMGTLQNAVSRIGMSFAQWIAPLIEIGIAVANNIIPFGKSILEVINWVSQAKTLLFFLGVVVAGLAFSFLMANAELIIFTSWLGIVSAYMYLASTATAIFNAVLSMNPISLVIIGIAALIAIVWSLWNRFEGFRGVVMGVWEVVKGFGVIIKNYVINRFKELLSGITGIGQALYAFFTGDFKKAWEIGKKSAGELIGLDSKKKLLQDGLNAGKNFNIGYNKGVKMNTPKVEAEKAGVVTKPNELVKQKKSSIFDSLSSPLSKEKGTQKKKSDTKDPKKSDSIVSGGSKMTHITVNIENVGTDTVINVDSSEKGIDKFQEKIQEAVLRVLNSINQMQSI</sequence>
<feature type="transmembrane region" description="Helical" evidence="2">
    <location>
        <begin position="306"/>
        <end position="323"/>
    </location>
</feature>
<dbReference type="Pfam" id="PF20155">
    <property type="entry name" value="TMP_3"/>
    <property type="match status" value="1"/>
</dbReference>
<keyword evidence="2" id="KW-0812">Transmembrane</keyword>
<evidence type="ECO:0000256" key="1">
    <source>
        <dbReference type="SAM" id="MobiDB-lite"/>
    </source>
</evidence>
<dbReference type="InterPro" id="IPR013491">
    <property type="entry name" value="Tape_meas_N"/>
</dbReference>
<comment type="caution">
    <text evidence="4">The sequence shown here is derived from an EMBL/GenBank/DDBJ whole genome shotgun (WGS) entry which is preliminary data.</text>
</comment>
<feature type="compositionally biased region" description="Basic and acidic residues" evidence="1">
    <location>
        <begin position="512"/>
        <end position="531"/>
    </location>
</feature>
<feature type="transmembrane region" description="Helical" evidence="2">
    <location>
        <begin position="360"/>
        <end position="378"/>
    </location>
</feature>
<reference evidence="4 5" key="1">
    <citation type="journal article" date="2017" name="Infect. Genet. Evol.">
        <title>Comparative genome analysis of fish pathogen Flavobacterium columnare reveals extensive sequence diversity within the species.</title>
        <authorList>
            <person name="Kayansamruaj P."/>
            <person name="Dong H.T."/>
            <person name="Hirono I."/>
            <person name="Kondo H."/>
            <person name="Senapin S."/>
            <person name="Rodkhum C."/>
        </authorList>
    </citation>
    <scope>NUCLEOTIDE SEQUENCE [LARGE SCALE GENOMIC DNA]</scope>
    <source>
        <strain evidence="4 5">1215</strain>
    </source>
</reference>